<keyword evidence="3" id="KW-1185">Reference proteome</keyword>
<dbReference type="EMBL" id="KB742619">
    <property type="protein sequence ID" value="EOB06330.1"/>
    <property type="molecule type" value="Genomic_DNA"/>
</dbReference>
<gene>
    <name evidence="2" type="ORF">Anapl_00842</name>
</gene>
<sequence>MHRTHLPKAVEPLYFTRLIQKDFSRSEDLGPIFITADGTRYNGALSVLRGGGVGLEVLLELEGLRAKGLRVRDSFLCRRRGEQPSGAAASQQLPHPAQNLELGLFDRSFSCQAPSHLPLKPGSWVRPGGLWGSTKDSQSKALGFLTCILQVEIRVMELSTRGSKVCVGDAENSPHKSSGICSGGLVAAKQAVSKLLLIAIKIAELMWEELEMNIKQECSKASFVKCVMTGSSHAQLLRLISWLLASIGDTAPPHPAAECGQGEGPSSPSPVCQGGHRNPMRLQNGTWPKKLTIRPLLWIHLLSLSSLLAASAAEGRDVPVTPLCLRPLSLVAAPAASPSVRLAEEETGLTQEGERGISKAWELLNSYGLKDTVPAEFGAGAAHRREAHCCCRTLAVSLKAEGVNWLSDWPIHANKIRYIQSVDNTLSSCPEYKGIVQRMGTTEQFLEGGKAPRGALWNDFWGIKKALLCERQEVGSVGAPTGAHQGILCPQSAWKENTFTAVSKSTLSGYTTKIRGENRAITDDQVFLGDPLGLVVLPNPQWPQDGEVCRAFAPPALLD</sequence>
<reference evidence="3" key="1">
    <citation type="journal article" date="2013" name="Nat. Genet.">
        <title>The duck genome and transcriptome provide insight into an avian influenza virus reservoir species.</title>
        <authorList>
            <person name="Huang Y."/>
            <person name="Li Y."/>
            <person name="Burt D.W."/>
            <person name="Chen H."/>
            <person name="Zhang Y."/>
            <person name="Qian W."/>
            <person name="Kim H."/>
            <person name="Gan S."/>
            <person name="Zhao Y."/>
            <person name="Li J."/>
            <person name="Yi K."/>
            <person name="Feng H."/>
            <person name="Zhu P."/>
            <person name="Li B."/>
            <person name="Liu Q."/>
            <person name="Fairley S."/>
            <person name="Magor K.E."/>
            <person name="Du Z."/>
            <person name="Hu X."/>
            <person name="Goodman L."/>
            <person name="Tafer H."/>
            <person name="Vignal A."/>
            <person name="Lee T."/>
            <person name="Kim K.W."/>
            <person name="Sheng Z."/>
            <person name="An Y."/>
            <person name="Searle S."/>
            <person name="Herrero J."/>
            <person name="Groenen M.A."/>
            <person name="Crooijmans R.P."/>
            <person name="Faraut T."/>
            <person name="Cai Q."/>
            <person name="Webster R.G."/>
            <person name="Aldridge J.R."/>
            <person name="Warren W.C."/>
            <person name="Bartschat S."/>
            <person name="Kehr S."/>
            <person name="Marz M."/>
            <person name="Stadler P.F."/>
            <person name="Smith J."/>
            <person name="Kraus R.H."/>
            <person name="Zhao Y."/>
            <person name="Ren L."/>
            <person name="Fei J."/>
            <person name="Morisson M."/>
            <person name="Kaiser P."/>
            <person name="Griffin D.K."/>
            <person name="Rao M."/>
            <person name="Pitel F."/>
            <person name="Wang J."/>
            <person name="Li N."/>
        </authorList>
    </citation>
    <scope>NUCLEOTIDE SEQUENCE [LARGE SCALE GENOMIC DNA]</scope>
</reference>
<evidence type="ECO:0000313" key="2">
    <source>
        <dbReference type="EMBL" id="EOB06330.1"/>
    </source>
</evidence>
<proteinExistence type="predicted"/>
<name>R0LX34_ANAPL</name>
<protein>
    <submittedName>
        <fullName evidence="2">Uncharacterized protein</fullName>
    </submittedName>
</protein>
<dbReference type="AlphaFoldDB" id="R0LX34"/>
<evidence type="ECO:0000256" key="1">
    <source>
        <dbReference type="SAM" id="MobiDB-lite"/>
    </source>
</evidence>
<organism evidence="2 3">
    <name type="scientific">Anas platyrhynchos</name>
    <name type="common">Mallard</name>
    <name type="synonym">Anas boschas</name>
    <dbReference type="NCBI Taxonomy" id="8839"/>
    <lineage>
        <taxon>Eukaryota</taxon>
        <taxon>Metazoa</taxon>
        <taxon>Chordata</taxon>
        <taxon>Craniata</taxon>
        <taxon>Vertebrata</taxon>
        <taxon>Euteleostomi</taxon>
        <taxon>Archelosauria</taxon>
        <taxon>Archosauria</taxon>
        <taxon>Dinosauria</taxon>
        <taxon>Saurischia</taxon>
        <taxon>Theropoda</taxon>
        <taxon>Coelurosauria</taxon>
        <taxon>Aves</taxon>
        <taxon>Neognathae</taxon>
        <taxon>Galloanserae</taxon>
        <taxon>Anseriformes</taxon>
        <taxon>Anatidae</taxon>
        <taxon>Anatinae</taxon>
        <taxon>Anas</taxon>
    </lineage>
</organism>
<evidence type="ECO:0000313" key="3">
    <source>
        <dbReference type="Proteomes" id="UP000296049"/>
    </source>
</evidence>
<accession>R0LX34</accession>
<dbReference type="Proteomes" id="UP000296049">
    <property type="component" value="Unassembled WGS sequence"/>
</dbReference>
<feature type="region of interest" description="Disordered" evidence="1">
    <location>
        <begin position="254"/>
        <end position="279"/>
    </location>
</feature>